<protein>
    <submittedName>
        <fullName evidence="2">Glycosyltransferase</fullName>
        <ecNumber evidence="2">2.4.-.-</ecNumber>
    </submittedName>
</protein>
<keyword evidence="2" id="KW-0328">Glycosyltransferase</keyword>
<name>A0ABY3W9Q0_9MICC</name>
<evidence type="ECO:0000259" key="1">
    <source>
        <dbReference type="Pfam" id="PF00535"/>
    </source>
</evidence>
<dbReference type="GO" id="GO:0016757">
    <property type="term" value="F:glycosyltransferase activity"/>
    <property type="evidence" value="ECO:0007669"/>
    <property type="project" value="UniProtKB-KW"/>
</dbReference>
<dbReference type="SUPFAM" id="SSF53448">
    <property type="entry name" value="Nucleotide-diphospho-sugar transferases"/>
    <property type="match status" value="1"/>
</dbReference>
<dbReference type="RefSeq" id="WP_241914914.1">
    <property type="nucleotide sequence ID" value="NZ_CP093326.1"/>
</dbReference>
<dbReference type="InterPro" id="IPR029044">
    <property type="entry name" value="Nucleotide-diphossugar_trans"/>
</dbReference>
<accession>A0ABY3W9Q0</accession>
<dbReference type="Proteomes" id="UP000829069">
    <property type="component" value="Chromosome"/>
</dbReference>
<organism evidence="2 3">
    <name type="scientific">Arthrobacter sulfonylureivorans</name>
    <dbReference type="NCBI Taxonomy" id="2486855"/>
    <lineage>
        <taxon>Bacteria</taxon>
        <taxon>Bacillati</taxon>
        <taxon>Actinomycetota</taxon>
        <taxon>Actinomycetes</taxon>
        <taxon>Micrococcales</taxon>
        <taxon>Micrococcaceae</taxon>
        <taxon>Arthrobacter</taxon>
    </lineage>
</organism>
<keyword evidence="2" id="KW-0808">Transferase</keyword>
<dbReference type="InterPro" id="IPR001173">
    <property type="entry name" value="Glyco_trans_2-like"/>
</dbReference>
<dbReference type="EMBL" id="CP093326">
    <property type="protein sequence ID" value="UNK47082.1"/>
    <property type="molecule type" value="Genomic_DNA"/>
</dbReference>
<evidence type="ECO:0000313" key="2">
    <source>
        <dbReference type="EMBL" id="UNK47082.1"/>
    </source>
</evidence>
<gene>
    <name evidence="2" type="ORF">MNQ99_06985</name>
</gene>
<dbReference type="Gene3D" id="3.90.550.10">
    <property type="entry name" value="Spore Coat Polysaccharide Biosynthesis Protein SpsA, Chain A"/>
    <property type="match status" value="1"/>
</dbReference>
<proteinExistence type="predicted"/>
<sequence>MTVPEAEIVIAVHTADRPVRRAVESVLAAAPGRVGAVVVCHNMDPGPVRDKLTGLPETVRLIELADAIPSPAGPFNYGLDQSRAGFVGIMGSDDTLEPGAVSAWLDTAQATGAAAVIAPVRYRGGPRILTPRARVFRGPLVDPLRDRLAYRTAPLGLIRREALSRLGLRLSQGLRTGEDLEFGLRLWFSGEKIAYPAHAPAYLVGQDADERVTSAVLPLGSQFQDVTSLVSGTWFPALPAAQREAIAVKLLRGHVISAAVRRGAEFSWGAEDRQAISAVVRSLTAAAPGAPRLLSAPDERLLLVLRDAVSGEEISAELRRRAAAGALQRTFTRRWLANIRREAPLRTNLNSLVFTAACRLHRSAAGSAAAGPLAVPASDRTDGRQPR</sequence>
<reference evidence="2 3" key="1">
    <citation type="submission" date="2022-03" db="EMBL/GenBank/DDBJ databases">
        <title>Isotopic signatures of nitrous oxide derived from detoxification processes.</title>
        <authorList>
            <person name="Behrendt U."/>
            <person name="Buchen C."/>
            <person name="Well R."/>
            <person name="Ulrich A."/>
            <person name="Rohe L."/>
            <person name="Kolb S."/>
            <person name="Schloter M."/>
            <person name="Horn M.A."/>
            <person name="Augustin J."/>
        </authorList>
    </citation>
    <scope>NUCLEOTIDE SEQUENCE [LARGE SCALE GENOMIC DNA]</scope>
    <source>
        <strain evidence="2 3">S4-C24</strain>
    </source>
</reference>
<keyword evidence="3" id="KW-1185">Reference proteome</keyword>
<evidence type="ECO:0000313" key="3">
    <source>
        <dbReference type="Proteomes" id="UP000829069"/>
    </source>
</evidence>
<dbReference type="EC" id="2.4.-.-" evidence="2"/>
<feature type="domain" description="Glycosyltransferase 2-like" evidence="1">
    <location>
        <begin position="8"/>
        <end position="166"/>
    </location>
</feature>
<dbReference type="Pfam" id="PF00535">
    <property type="entry name" value="Glycos_transf_2"/>
    <property type="match status" value="1"/>
</dbReference>